<feature type="compositionally biased region" description="Basic residues" evidence="2">
    <location>
        <begin position="1"/>
        <end position="12"/>
    </location>
</feature>
<name>A0AAN6RDH1_9PLEO</name>
<dbReference type="SUPFAM" id="SSF69065">
    <property type="entry name" value="RNase III domain-like"/>
    <property type="match status" value="1"/>
</dbReference>
<dbReference type="GO" id="GO:0005654">
    <property type="term" value="C:nucleoplasm"/>
    <property type="evidence" value="ECO:0007669"/>
    <property type="project" value="TreeGrafter"/>
</dbReference>
<dbReference type="Proteomes" id="UP001280581">
    <property type="component" value="Unassembled WGS sequence"/>
</dbReference>
<dbReference type="PANTHER" id="PTHR11207">
    <property type="entry name" value="RIBONUCLEASE III"/>
    <property type="match status" value="1"/>
</dbReference>
<evidence type="ECO:0000259" key="3">
    <source>
        <dbReference type="PROSITE" id="PS50142"/>
    </source>
</evidence>
<dbReference type="CDD" id="cd00593">
    <property type="entry name" value="RIBOc"/>
    <property type="match status" value="1"/>
</dbReference>
<dbReference type="PROSITE" id="PS50142">
    <property type="entry name" value="RNASE_3_2"/>
    <property type="match status" value="1"/>
</dbReference>
<feature type="compositionally biased region" description="Polar residues" evidence="2">
    <location>
        <begin position="28"/>
        <end position="41"/>
    </location>
</feature>
<feature type="compositionally biased region" description="Polar residues" evidence="2">
    <location>
        <begin position="49"/>
        <end position="59"/>
    </location>
</feature>
<feature type="compositionally biased region" description="Basic and acidic residues" evidence="2">
    <location>
        <begin position="14"/>
        <end position="26"/>
    </location>
</feature>
<dbReference type="PANTHER" id="PTHR11207:SF0">
    <property type="entry name" value="RIBONUCLEASE 3"/>
    <property type="match status" value="1"/>
</dbReference>
<dbReference type="GO" id="GO:0006364">
    <property type="term" value="P:rRNA processing"/>
    <property type="evidence" value="ECO:0007669"/>
    <property type="project" value="TreeGrafter"/>
</dbReference>
<keyword evidence="1" id="KW-0694">RNA-binding</keyword>
<feature type="compositionally biased region" description="Basic and acidic residues" evidence="2">
    <location>
        <begin position="501"/>
        <end position="516"/>
    </location>
</feature>
<dbReference type="SUPFAM" id="SSF54768">
    <property type="entry name" value="dsRNA-binding domain-like"/>
    <property type="match status" value="1"/>
</dbReference>
<reference evidence="4 5" key="1">
    <citation type="submission" date="2021-02" db="EMBL/GenBank/DDBJ databases">
        <title>Genome assembly of Pseudopithomyces chartarum.</title>
        <authorList>
            <person name="Jauregui R."/>
            <person name="Singh J."/>
            <person name="Voisey C."/>
        </authorList>
    </citation>
    <scope>NUCLEOTIDE SEQUENCE [LARGE SCALE GENOMIC DNA]</scope>
    <source>
        <strain evidence="4 5">AGR01</strain>
    </source>
</reference>
<feature type="compositionally biased region" description="Basic and acidic residues" evidence="2">
    <location>
        <begin position="544"/>
        <end position="560"/>
    </location>
</feature>
<dbReference type="EMBL" id="WVTA01000014">
    <property type="protein sequence ID" value="KAK3202522.1"/>
    <property type="molecule type" value="Genomic_DNA"/>
</dbReference>
<dbReference type="GO" id="GO:0004525">
    <property type="term" value="F:ribonuclease III activity"/>
    <property type="evidence" value="ECO:0007669"/>
    <property type="project" value="InterPro"/>
</dbReference>
<dbReference type="GO" id="GO:0006369">
    <property type="term" value="P:termination of RNA polymerase II transcription"/>
    <property type="evidence" value="ECO:0007669"/>
    <property type="project" value="TreeGrafter"/>
</dbReference>
<evidence type="ECO:0000256" key="1">
    <source>
        <dbReference type="ARBA" id="ARBA00022884"/>
    </source>
</evidence>
<dbReference type="InterPro" id="IPR000999">
    <property type="entry name" value="RNase_III_dom"/>
</dbReference>
<dbReference type="GO" id="GO:0034475">
    <property type="term" value="P:U4 snRNA 3'-end processing"/>
    <property type="evidence" value="ECO:0007669"/>
    <property type="project" value="TreeGrafter"/>
</dbReference>
<feature type="domain" description="RNase III" evidence="3">
    <location>
        <begin position="152"/>
        <end position="269"/>
    </location>
</feature>
<dbReference type="AlphaFoldDB" id="A0AAN6RDH1"/>
<sequence>MSGHRPPKRGGFHNHYDNDRPQKFSRAESANWNSGSAQRTYDNVRRVPNDSTTYPTSQHGPGASKERKTDPVHFEYVDRLPDPSKCERCKLSKEEVDAGLIALLAQVETEETSSEGNKDILRSARELRQLLSAPPALVRERPPAHPPIEPSLHTQVFTHASLYEKPKRIKGLTSTDDLSYERFEFIGDAYLELMATRLIAHRLPALDVPAQAHFREQLIRNDTLSKFSRGYGLPDRLHHGHLKREGKAWDKITADIFEAYVAAVIYTDPVEGFLTAEKWMTQLWAPQMLEYRETVLVENVAAQEELNKLVLMNHVKLVYIDEKNMENTADGKQKFMQGVYLTGWGNDQAWLGSGFGQNKQQAAMNAAQDALKRDGVVLREAARKKREFLVEQEVVRERHREDLRERVRKGDGEALGELRRLIANDVRIKAKLAKKGDQDAVVKLEELRREEEALEERFGKVDPDPVVTGESAPTTTAAVQDAVPPKSEPLAKLHPKKKKEAKPEEAKPMEKVKQSAEDFLNSIISGGKVEAKSSAGSKDGSSYLEREQKRKEKEERKKRK</sequence>
<dbReference type="SMART" id="SM00535">
    <property type="entry name" value="RIBOc"/>
    <property type="match status" value="1"/>
</dbReference>
<dbReference type="Gene3D" id="1.10.1520.10">
    <property type="entry name" value="Ribonuclease III domain"/>
    <property type="match status" value="1"/>
</dbReference>
<accession>A0AAN6RDH1</accession>
<protein>
    <recommendedName>
        <fullName evidence="3">RNase III domain-containing protein</fullName>
    </recommendedName>
</protein>
<dbReference type="Gene3D" id="3.30.160.20">
    <property type="match status" value="1"/>
</dbReference>
<evidence type="ECO:0000313" key="5">
    <source>
        <dbReference type="Proteomes" id="UP001280581"/>
    </source>
</evidence>
<feature type="compositionally biased region" description="Low complexity" evidence="2">
    <location>
        <begin position="532"/>
        <end position="542"/>
    </location>
</feature>
<dbReference type="GO" id="GO:0003723">
    <property type="term" value="F:RNA binding"/>
    <property type="evidence" value="ECO:0007669"/>
    <property type="project" value="UniProtKB-KW"/>
</dbReference>
<feature type="region of interest" description="Disordered" evidence="2">
    <location>
        <begin position="460"/>
        <end position="560"/>
    </location>
</feature>
<evidence type="ECO:0000256" key="2">
    <source>
        <dbReference type="SAM" id="MobiDB-lite"/>
    </source>
</evidence>
<evidence type="ECO:0000313" key="4">
    <source>
        <dbReference type="EMBL" id="KAK3202522.1"/>
    </source>
</evidence>
<comment type="caution">
    <text evidence="4">The sequence shown here is derived from an EMBL/GenBank/DDBJ whole genome shotgun (WGS) entry which is preliminary data.</text>
</comment>
<organism evidence="4 5">
    <name type="scientific">Pseudopithomyces chartarum</name>
    <dbReference type="NCBI Taxonomy" id="1892770"/>
    <lineage>
        <taxon>Eukaryota</taxon>
        <taxon>Fungi</taxon>
        <taxon>Dikarya</taxon>
        <taxon>Ascomycota</taxon>
        <taxon>Pezizomycotina</taxon>
        <taxon>Dothideomycetes</taxon>
        <taxon>Pleosporomycetidae</taxon>
        <taxon>Pleosporales</taxon>
        <taxon>Massarineae</taxon>
        <taxon>Didymosphaeriaceae</taxon>
        <taxon>Pseudopithomyces</taxon>
    </lineage>
</organism>
<gene>
    <name evidence="4" type="ORF">GRF29_161g1402376</name>
</gene>
<dbReference type="Pfam" id="PF00636">
    <property type="entry name" value="Ribonuclease_3"/>
    <property type="match status" value="1"/>
</dbReference>
<feature type="region of interest" description="Disordered" evidence="2">
    <location>
        <begin position="1"/>
        <end position="70"/>
    </location>
</feature>
<keyword evidence="5" id="KW-1185">Reference proteome</keyword>
<proteinExistence type="predicted"/>
<dbReference type="InterPro" id="IPR036389">
    <property type="entry name" value="RNase_III_sf"/>
</dbReference>